<dbReference type="RefSeq" id="WP_015084201.1">
    <property type="nucleotide sequence ID" value="NC_019552.1"/>
</dbReference>
<organism evidence="2 3">
    <name type="scientific">Mesomycoplasma hyorhinis SK76</name>
    <dbReference type="NCBI Taxonomy" id="1118964"/>
    <lineage>
        <taxon>Bacteria</taxon>
        <taxon>Bacillati</taxon>
        <taxon>Mycoplasmatota</taxon>
        <taxon>Mycoplasmoidales</taxon>
        <taxon>Metamycoplasmataceae</taxon>
        <taxon>Mesomycoplasma</taxon>
    </lineage>
</organism>
<dbReference type="AlphaFoldDB" id="A0AAI8FD74"/>
<protein>
    <submittedName>
        <fullName evidence="2">Uncharacterized protein</fullName>
    </submittedName>
</protein>
<name>A0AAI8FD74_MESHY</name>
<evidence type="ECO:0000256" key="1">
    <source>
        <dbReference type="SAM" id="MobiDB-lite"/>
    </source>
</evidence>
<accession>A0AAI8FD74</accession>
<dbReference type="Proteomes" id="UP000009399">
    <property type="component" value="Chromosome"/>
</dbReference>
<evidence type="ECO:0000313" key="2">
    <source>
        <dbReference type="EMBL" id="AFX74422.1"/>
    </source>
</evidence>
<reference evidence="2 3" key="1">
    <citation type="journal article" date="2013" name="Genome Announc.">
        <title>Complete Genome Sequence of Mycoplasma hyorhinis Strain SK76.</title>
        <authorList>
            <person name="Goodison S."/>
            <person name="Urquidi V."/>
            <person name="Kumar D."/>
            <person name="Reyes L."/>
            <person name="Rosser C.J."/>
        </authorList>
    </citation>
    <scope>NUCLEOTIDE SEQUENCE [LARGE SCALE GENOMIC DNA]</scope>
    <source>
        <strain evidence="2 3">SK76</strain>
    </source>
</reference>
<proteinExistence type="predicted"/>
<feature type="compositionally biased region" description="Basic and acidic residues" evidence="1">
    <location>
        <begin position="189"/>
        <end position="200"/>
    </location>
</feature>
<dbReference type="KEGG" id="mhs:MOS_507"/>
<evidence type="ECO:0000313" key="3">
    <source>
        <dbReference type="Proteomes" id="UP000009399"/>
    </source>
</evidence>
<gene>
    <name evidence="2" type="ORF">MOS_507</name>
</gene>
<dbReference type="EMBL" id="CP003914">
    <property type="protein sequence ID" value="AFX74422.1"/>
    <property type="molecule type" value="Genomic_DNA"/>
</dbReference>
<sequence>MEKHKKNKAKPWFAVAIGCILLTPVAIATVLTLPKSTVSVVEKEIVKTEYKNLSSQFEPSLMELLNSKQNDDKFKFSTQEAVKKETKNEILTLFSQSGLSLELKAIEDNNKITKEEKTQQINKLLEEFLNDYVNTKASTQKAAVYLDDAKLPEELKDFKNSIKTQYEEMLNQQAKKDKKEFNSALTEDPMSKIKEHIEANKKHKNQTP</sequence>
<feature type="region of interest" description="Disordered" evidence="1">
    <location>
        <begin position="173"/>
        <end position="208"/>
    </location>
</feature>